<dbReference type="Gene3D" id="3.30.1330.40">
    <property type="entry name" value="RutC-like"/>
    <property type="match status" value="1"/>
</dbReference>
<dbReference type="PANTHER" id="PTHR11803:SF39">
    <property type="entry name" value="2-IMINOBUTANOATE_2-IMINOPROPANOATE DEAMINASE"/>
    <property type="match status" value="1"/>
</dbReference>
<dbReference type="InterPro" id="IPR035959">
    <property type="entry name" value="RutC-like_sf"/>
</dbReference>
<reference evidence="1 2" key="1">
    <citation type="journal article" date="2024" name="IMA Fungus">
        <title>IMA Genome - F19 : A genome assembly and annotation guide to empower mycologists, including annotated draft genome sequences of Ceratocystis pirilliformis, Diaporthe australafricana, Fusarium ophioides, Paecilomyces lecythidis, and Sporothrix stenoceras.</title>
        <authorList>
            <person name="Aylward J."/>
            <person name="Wilson A.M."/>
            <person name="Visagie C.M."/>
            <person name="Spraker J."/>
            <person name="Barnes I."/>
            <person name="Buitendag C."/>
            <person name="Ceriani C."/>
            <person name="Del Mar Angel L."/>
            <person name="du Plessis D."/>
            <person name="Fuchs T."/>
            <person name="Gasser K."/>
            <person name="Kramer D."/>
            <person name="Li W."/>
            <person name="Munsamy K."/>
            <person name="Piso A."/>
            <person name="Price J.L."/>
            <person name="Sonnekus B."/>
            <person name="Thomas C."/>
            <person name="van der Nest A."/>
            <person name="van Dijk A."/>
            <person name="van Heerden A."/>
            <person name="van Vuuren N."/>
            <person name="Yilmaz N."/>
            <person name="Duong T.A."/>
            <person name="van der Merwe N.A."/>
            <person name="Wingfield M.J."/>
            <person name="Wingfield B.D."/>
        </authorList>
    </citation>
    <scope>NUCLEOTIDE SEQUENCE [LARGE SCALE GENOMIC DNA]</scope>
    <source>
        <strain evidence="1 2">CMW 5346</strain>
    </source>
</reference>
<sequence length="140" mass="15764">MSSLTYHNYDGYGKYAHDVFQYSQAVRIGDRIEISGQGGWDPKSAPPVLKPDVEHQIDQTFKNIDLTLKTAGGKGLSQVYSIRTYQPNLSKTPETFEILVKKVAEYFPDHKPIWTALGVESLAMPEMLIEIEAVAYDPKE</sequence>
<dbReference type="Proteomes" id="UP001583186">
    <property type="component" value="Unassembled WGS sequence"/>
</dbReference>
<evidence type="ECO:0000313" key="2">
    <source>
        <dbReference type="Proteomes" id="UP001583186"/>
    </source>
</evidence>
<dbReference type="InterPro" id="IPR006175">
    <property type="entry name" value="YjgF/YER057c/UK114"/>
</dbReference>
<protein>
    <submittedName>
        <fullName evidence="1">Uncharacterized protein</fullName>
    </submittedName>
</protein>
<keyword evidence="2" id="KW-1185">Reference proteome</keyword>
<accession>A0ABR3Z2H8</accession>
<dbReference type="Pfam" id="PF01042">
    <property type="entry name" value="Ribonuc_L-PSP"/>
    <property type="match status" value="1"/>
</dbReference>
<dbReference type="SUPFAM" id="SSF55298">
    <property type="entry name" value="YjgF-like"/>
    <property type="match status" value="1"/>
</dbReference>
<gene>
    <name evidence="1" type="ORF">Sste5346_006024</name>
</gene>
<dbReference type="CDD" id="cd06152">
    <property type="entry name" value="YjgF_YER057c_UK114_like_4"/>
    <property type="match status" value="1"/>
</dbReference>
<proteinExistence type="predicted"/>
<comment type="caution">
    <text evidence="1">The sequence shown here is derived from an EMBL/GenBank/DDBJ whole genome shotgun (WGS) entry which is preliminary data.</text>
</comment>
<evidence type="ECO:0000313" key="1">
    <source>
        <dbReference type="EMBL" id="KAL1894238.1"/>
    </source>
</evidence>
<name>A0ABR3Z2H8_9PEZI</name>
<dbReference type="PANTHER" id="PTHR11803">
    <property type="entry name" value="2-IMINOBUTANOATE/2-IMINOPROPANOATE DEAMINASE RIDA"/>
    <property type="match status" value="1"/>
</dbReference>
<organism evidence="1 2">
    <name type="scientific">Sporothrix stenoceras</name>
    <dbReference type="NCBI Taxonomy" id="5173"/>
    <lineage>
        <taxon>Eukaryota</taxon>
        <taxon>Fungi</taxon>
        <taxon>Dikarya</taxon>
        <taxon>Ascomycota</taxon>
        <taxon>Pezizomycotina</taxon>
        <taxon>Sordariomycetes</taxon>
        <taxon>Sordariomycetidae</taxon>
        <taxon>Ophiostomatales</taxon>
        <taxon>Ophiostomataceae</taxon>
        <taxon>Sporothrix</taxon>
    </lineage>
</organism>
<dbReference type="EMBL" id="JAWCUI010000034">
    <property type="protein sequence ID" value="KAL1894238.1"/>
    <property type="molecule type" value="Genomic_DNA"/>
</dbReference>